<keyword evidence="2" id="KW-1185">Reference proteome</keyword>
<dbReference type="EMBL" id="CP002006">
    <property type="protein sequence ID" value="ADE82856.1"/>
    <property type="molecule type" value="Genomic_DNA"/>
</dbReference>
<dbReference type="PANTHER" id="PTHR12631">
    <property type="entry name" value="ALPHA-L-IDURONIDASE"/>
    <property type="match status" value="1"/>
</dbReference>
<dbReference type="InterPro" id="IPR051923">
    <property type="entry name" value="Glycosyl_Hydrolase_39"/>
</dbReference>
<evidence type="ECO:0000313" key="2">
    <source>
        <dbReference type="Proteomes" id="UP000000927"/>
    </source>
</evidence>
<accession>D5EXJ2</accession>
<dbReference type="PANTHER" id="PTHR12631:SF10">
    <property type="entry name" value="BETA-XYLOSIDASE-LIKE PROTEIN-RELATED"/>
    <property type="match status" value="1"/>
</dbReference>
<protein>
    <submittedName>
        <fullName evidence="1">Conserved domain protein</fullName>
    </submittedName>
</protein>
<proteinExistence type="predicted"/>
<dbReference type="Proteomes" id="UP000000927">
    <property type="component" value="Chromosome"/>
</dbReference>
<sequence>MKRIVLICCVWGFLNSCMAKKEKTQTLFDSIEKLSNSYGICSHITRDGVLFDFDTRNNEKKLMVDLGIDYVRTDLDWYVCQPKENDAFNYTQHKEALDVIGDDLKILGILTPFTPRRTLNQWEIYVKATTRKFKDRVNCWEIVNEADLVKYRIKDFTPEEYVKMLKSAYSIVKNNYPQKDVVYSGLCDVNCGFFERTIELGASRYFDIMNIHNYANKDREPERLIPYFKKLNDYFIRYKINKKVWLTETGCTTMKGWASEMTQSIRLPRIFIISFACGIEKVFWYKTRSNEINKNDKECFFGLVHKDYTPKPAYYSYKTLIKICPNRSTRPKLEKNGNVYSATWKRPDGKNVWALWTSKSEEVVKLNIKGKYKIYNLNGDEQSYNSCDYTITPSIIYIVGAKNVDIVN</sequence>
<dbReference type="InterPro" id="IPR017853">
    <property type="entry name" value="GH"/>
</dbReference>
<dbReference type="HOGENOM" id="CLU_674145_0_0_10"/>
<dbReference type="eggNOG" id="COG3664">
    <property type="taxonomic scope" value="Bacteria"/>
</dbReference>
<dbReference type="STRING" id="264731.PRU_0449"/>
<dbReference type="SUPFAM" id="SSF51445">
    <property type="entry name" value="(Trans)glycosidases"/>
    <property type="match status" value="1"/>
</dbReference>
<organism evidence="1 2">
    <name type="scientific">Xylanibacter ruminicola (strain ATCC 19189 / DSM 19721 / CIP 105475 / JCM 8958 / 23)</name>
    <name type="common">Prevotella ruminicola</name>
    <dbReference type="NCBI Taxonomy" id="264731"/>
    <lineage>
        <taxon>Bacteria</taxon>
        <taxon>Pseudomonadati</taxon>
        <taxon>Bacteroidota</taxon>
        <taxon>Bacteroidia</taxon>
        <taxon>Bacteroidales</taxon>
        <taxon>Prevotellaceae</taxon>
        <taxon>Xylanibacter</taxon>
    </lineage>
</organism>
<name>D5EXJ2_XYLR2</name>
<evidence type="ECO:0000313" key="1">
    <source>
        <dbReference type="EMBL" id="ADE82856.1"/>
    </source>
</evidence>
<dbReference type="AlphaFoldDB" id="D5EXJ2"/>
<dbReference type="Gene3D" id="3.20.20.80">
    <property type="entry name" value="Glycosidases"/>
    <property type="match status" value="1"/>
</dbReference>
<reference evidence="1 2" key="1">
    <citation type="journal article" date="2010" name="Microb. Ecol.">
        <title>Comparative genome analysis of Prevotella ruminicola and Prevotella bryantii: insights into their environmental niche.</title>
        <authorList>
            <consortium name="North American Consortium for Rumen Bacteria"/>
            <person name="Purushe J."/>
            <person name="Fouts D.E."/>
            <person name="Morrison M."/>
            <person name="White B.A."/>
            <person name="Mackie R.I."/>
            <person name="Coutinho P.M."/>
            <person name="Henrissat B."/>
            <person name="Nelson K.E."/>
        </authorList>
    </citation>
    <scope>NUCLEOTIDE SEQUENCE [LARGE SCALE GENOMIC DNA]</scope>
    <source>
        <strain evidence="2">ATCC 19189 / JCM 8958 / 23</strain>
    </source>
</reference>
<dbReference type="GO" id="GO:0004553">
    <property type="term" value="F:hydrolase activity, hydrolyzing O-glycosyl compounds"/>
    <property type="evidence" value="ECO:0007669"/>
    <property type="project" value="TreeGrafter"/>
</dbReference>
<dbReference type="KEGG" id="pru:PRU_0449"/>
<gene>
    <name evidence="1" type="ordered locus">PRU_0449</name>
</gene>